<dbReference type="Proteomes" id="UP000521943">
    <property type="component" value="Unassembled WGS sequence"/>
</dbReference>
<name>A0A8H6HSL7_9AGAR</name>
<feature type="compositionally biased region" description="Polar residues" evidence="1">
    <location>
        <begin position="251"/>
        <end position="260"/>
    </location>
</feature>
<evidence type="ECO:0000313" key="2">
    <source>
        <dbReference type="EMBL" id="KAF6751602.1"/>
    </source>
</evidence>
<sequence length="370" mass="39392">MIPVFRTGTSKTMVGFTCQDIANTGAQLIEFIKQVVDLEKGLNVIEGSTRDLLWEFQDCPKVGSGPPDLWAGPGPTPKGRGQGHNSGGPAHYLEGRGQAPIDPGPEADPEPTRSSSSPSTSALVFVLGAYAPRHLPKFRQLPRAVIAGASVFGTIPSLPLTTTMARASPLHCHAPAKAYITLPRVMVVLLPKRCCKLATAFWQKDDHNPKLGSLSSWPRRCSPTPAPASASPPRSRPTTRAFSTTNAYRDPSTSELASNDASSLPVTAVSLVLRALRPPPPTLITAIASPTCRHHRACVQRRKFYHLTATTCPSSTCQLASNDASSLSPPANSRPTTLVLFLHHQPSVTADFACVTQHPSPPTSLACGIQ</sequence>
<dbReference type="EMBL" id="JACGCI010000049">
    <property type="protein sequence ID" value="KAF6751602.1"/>
    <property type="molecule type" value="Genomic_DNA"/>
</dbReference>
<dbReference type="AlphaFoldDB" id="A0A8H6HSL7"/>
<gene>
    <name evidence="2" type="ORF">DFP72DRAFT_850718</name>
</gene>
<accession>A0A8H6HSL7</accession>
<feature type="compositionally biased region" description="Low complexity" evidence="1">
    <location>
        <begin position="218"/>
        <end position="245"/>
    </location>
</feature>
<evidence type="ECO:0000256" key="1">
    <source>
        <dbReference type="SAM" id="MobiDB-lite"/>
    </source>
</evidence>
<feature type="region of interest" description="Disordered" evidence="1">
    <location>
        <begin position="213"/>
        <end position="260"/>
    </location>
</feature>
<comment type="caution">
    <text evidence="2">The sequence shown here is derived from an EMBL/GenBank/DDBJ whole genome shotgun (WGS) entry which is preliminary data.</text>
</comment>
<proteinExistence type="predicted"/>
<feature type="region of interest" description="Disordered" evidence="1">
    <location>
        <begin position="64"/>
        <end position="119"/>
    </location>
</feature>
<keyword evidence="3" id="KW-1185">Reference proteome</keyword>
<protein>
    <submittedName>
        <fullName evidence="2">Uncharacterized protein</fullName>
    </submittedName>
</protein>
<evidence type="ECO:0000313" key="3">
    <source>
        <dbReference type="Proteomes" id="UP000521943"/>
    </source>
</evidence>
<reference evidence="2 3" key="1">
    <citation type="submission" date="2020-07" db="EMBL/GenBank/DDBJ databases">
        <title>Comparative genomics of pyrophilous fungi reveals a link between fire events and developmental genes.</title>
        <authorList>
            <consortium name="DOE Joint Genome Institute"/>
            <person name="Steindorff A.S."/>
            <person name="Carver A."/>
            <person name="Calhoun S."/>
            <person name="Stillman K."/>
            <person name="Liu H."/>
            <person name="Lipzen A."/>
            <person name="Pangilinan J."/>
            <person name="Labutti K."/>
            <person name="Bruns T.D."/>
            <person name="Grigoriev I.V."/>
        </authorList>
    </citation>
    <scope>NUCLEOTIDE SEQUENCE [LARGE SCALE GENOMIC DNA]</scope>
    <source>
        <strain evidence="2 3">CBS 144469</strain>
    </source>
</reference>
<organism evidence="2 3">
    <name type="scientific">Ephemerocybe angulata</name>
    <dbReference type="NCBI Taxonomy" id="980116"/>
    <lineage>
        <taxon>Eukaryota</taxon>
        <taxon>Fungi</taxon>
        <taxon>Dikarya</taxon>
        <taxon>Basidiomycota</taxon>
        <taxon>Agaricomycotina</taxon>
        <taxon>Agaricomycetes</taxon>
        <taxon>Agaricomycetidae</taxon>
        <taxon>Agaricales</taxon>
        <taxon>Agaricineae</taxon>
        <taxon>Psathyrellaceae</taxon>
        <taxon>Ephemerocybe</taxon>
    </lineage>
</organism>